<feature type="non-terminal residue" evidence="4">
    <location>
        <position position="219"/>
    </location>
</feature>
<evidence type="ECO:0000256" key="1">
    <source>
        <dbReference type="ARBA" id="ARBA00004275"/>
    </source>
</evidence>
<dbReference type="InterPro" id="IPR001753">
    <property type="entry name" value="Enoyl-CoA_hydra/iso"/>
</dbReference>
<protein>
    <recommendedName>
        <fullName evidence="5">Enoyl-CoA hydratase</fullName>
    </recommendedName>
</protein>
<dbReference type="EMBL" id="UINC01186204">
    <property type="protein sequence ID" value="SVD98320.1"/>
    <property type="molecule type" value="Genomic_DNA"/>
</dbReference>
<dbReference type="InterPro" id="IPR051053">
    <property type="entry name" value="ECH/Chromodomain_protein"/>
</dbReference>
<dbReference type="PANTHER" id="PTHR43684">
    <property type="match status" value="1"/>
</dbReference>
<evidence type="ECO:0000256" key="2">
    <source>
        <dbReference type="ARBA" id="ARBA00023140"/>
    </source>
</evidence>
<comment type="subcellular location">
    <subcellularLocation>
        <location evidence="1">Peroxisome</location>
    </subcellularLocation>
</comment>
<name>A0A382ZSP7_9ZZZZ</name>
<dbReference type="PANTHER" id="PTHR43684:SF1">
    <property type="entry name" value="ENOYL-COA DELTA ISOMERASE 2"/>
    <property type="match status" value="1"/>
</dbReference>
<keyword evidence="3" id="KW-0413">Isomerase</keyword>
<sequence>MITIETRTEELLCHIEDRVAVITLNKPNKKNALGDLLTPALRRTLLVVEADDRVGAVMITGAGDAFCSGGDVSGMGGSSSAPKSVEDRIDELTRKQETLTLRLHELEKITIAALPGAAAGAGVSIALACDLRVVSSRAFVTTAFKNVGLSGDYGASWFLPRLIGLAKAKELFYTADRVGAEEGLRLGLFSQIFPEETFREDAFAYTRNIANGPTATLGL</sequence>
<accession>A0A382ZSP7</accession>
<dbReference type="CDD" id="cd06558">
    <property type="entry name" value="crotonase-like"/>
    <property type="match status" value="1"/>
</dbReference>
<organism evidence="4">
    <name type="scientific">marine metagenome</name>
    <dbReference type="NCBI Taxonomy" id="408172"/>
    <lineage>
        <taxon>unclassified sequences</taxon>
        <taxon>metagenomes</taxon>
        <taxon>ecological metagenomes</taxon>
    </lineage>
</organism>
<keyword evidence="2" id="KW-0576">Peroxisome</keyword>
<evidence type="ECO:0000313" key="4">
    <source>
        <dbReference type="EMBL" id="SVD98320.1"/>
    </source>
</evidence>
<dbReference type="Pfam" id="PF00378">
    <property type="entry name" value="ECH_1"/>
    <property type="match status" value="1"/>
</dbReference>
<dbReference type="InterPro" id="IPR029045">
    <property type="entry name" value="ClpP/crotonase-like_dom_sf"/>
</dbReference>
<dbReference type="AlphaFoldDB" id="A0A382ZSP7"/>
<evidence type="ECO:0008006" key="5">
    <source>
        <dbReference type="Google" id="ProtNLM"/>
    </source>
</evidence>
<dbReference type="SUPFAM" id="SSF52096">
    <property type="entry name" value="ClpP/crotonase"/>
    <property type="match status" value="1"/>
</dbReference>
<gene>
    <name evidence="4" type="ORF">METZ01_LOCUS451174</name>
</gene>
<dbReference type="Gene3D" id="3.90.226.10">
    <property type="entry name" value="2-enoyl-CoA Hydratase, Chain A, domain 1"/>
    <property type="match status" value="1"/>
</dbReference>
<proteinExistence type="predicted"/>
<evidence type="ECO:0000256" key="3">
    <source>
        <dbReference type="ARBA" id="ARBA00023235"/>
    </source>
</evidence>
<reference evidence="4" key="1">
    <citation type="submission" date="2018-05" db="EMBL/GenBank/DDBJ databases">
        <authorList>
            <person name="Lanie J.A."/>
            <person name="Ng W.-L."/>
            <person name="Kazmierczak K.M."/>
            <person name="Andrzejewski T.M."/>
            <person name="Davidsen T.M."/>
            <person name="Wayne K.J."/>
            <person name="Tettelin H."/>
            <person name="Glass J.I."/>
            <person name="Rusch D."/>
            <person name="Podicherti R."/>
            <person name="Tsui H.-C.T."/>
            <person name="Winkler M.E."/>
        </authorList>
    </citation>
    <scope>NUCLEOTIDE SEQUENCE</scope>
</reference>
<dbReference type="GO" id="GO:0005777">
    <property type="term" value="C:peroxisome"/>
    <property type="evidence" value="ECO:0007669"/>
    <property type="project" value="UniProtKB-SubCell"/>
</dbReference>
<dbReference type="GO" id="GO:0004165">
    <property type="term" value="F:delta(3)-delta(2)-enoyl-CoA isomerase activity"/>
    <property type="evidence" value="ECO:0007669"/>
    <property type="project" value="UniProtKB-ARBA"/>
</dbReference>